<comment type="caution">
    <text evidence="1">The sequence shown here is derived from an EMBL/GenBank/DDBJ whole genome shotgun (WGS) entry which is preliminary data.</text>
</comment>
<accession>A0ABV1BEW7</accession>
<evidence type="ECO:0000313" key="1">
    <source>
        <dbReference type="EMBL" id="MEQ2371174.1"/>
    </source>
</evidence>
<dbReference type="Proteomes" id="UP001473063">
    <property type="component" value="Unassembled WGS sequence"/>
</dbReference>
<dbReference type="EMBL" id="JBBMEJ010000010">
    <property type="protein sequence ID" value="MEQ2371174.1"/>
    <property type="molecule type" value="Genomic_DNA"/>
</dbReference>
<keyword evidence="2" id="KW-1185">Reference proteome</keyword>
<sequence length="53" mass="6278">MYYSNPYTIGETKIDKLSLLPFSEIMETYEKMMVKPIPTPRIILLEVFLPLIR</sequence>
<name>A0ABV1BEW7_9FIRM</name>
<evidence type="ECO:0000313" key="2">
    <source>
        <dbReference type="Proteomes" id="UP001473063"/>
    </source>
</evidence>
<protein>
    <submittedName>
        <fullName evidence="1">Uncharacterized protein</fullName>
    </submittedName>
</protein>
<gene>
    <name evidence="1" type="ORF">WMO28_09500</name>
</gene>
<dbReference type="RefSeq" id="WP_349056797.1">
    <property type="nucleotide sequence ID" value="NZ_JBBMEJ010000010.1"/>
</dbReference>
<reference evidence="1 2" key="1">
    <citation type="submission" date="2024-03" db="EMBL/GenBank/DDBJ databases">
        <title>Human intestinal bacterial collection.</title>
        <authorList>
            <person name="Pauvert C."/>
            <person name="Hitch T.C.A."/>
            <person name="Clavel T."/>
        </authorList>
    </citation>
    <scope>NUCLEOTIDE SEQUENCE [LARGE SCALE GENOMIC DNA]</scope>
    <source>
        <strain evidence="1 2">CLA-JM-H16</strain>
    </source>
</reference>
<proteinExistence type="predicted"/>
<organism evidence="1 2">
    <name type="scientific">Blautia aquisgranensis</name>
    <dbReference type="NCBI Taxonomy" id="3133153"/>
    <lineage>
        <taxon>Bacteria</taxon>
        <taxon>Bacillati</taxon>
        <taxon>Bacillota</taxon>
        <taxon>Clostridia</taxon>
        <taxon>Lachnospirales</taxon>
        <taxon>Lachnospiraceae</taxon>
        <taxon>Blautia</taxon>
    </lineage>
</organism>